<dbReference type="Pfam" id="PF01047">
    <property type="entry name" value="MarR"/>
    <property type="match status" value="1"/>
</dbReference>
<protein>
    <recommendedName>
        <fullName evidence="4">HTH marR-type domain-containing protein</fullName>
    </recommendedName>
</protein>
<sequence length="145" mass="16565">MSKELPLPALILHLSRDQARLYERHVGMSQSRQMLLLELKQNGELSQAELVQRLGMEGTLVTRFVKQMEGSGLLTRRSDPRDNRFTLVTLTPAGEQIARQMADFTHTLEAQILEGLDEEMRATIRQGLEQIYEKYEQLKAADPTV</sequence>
<reference evidence="5 6" key="1">
    <citation type="submission" date="2023-02" db="EMBL/GenBank/DDBJ databases">
        <title>Dictyobacter halimunensis sp. nov., a new member of the class Ktedonobacteria from forest soil in a geothermal area.</title>
        <authorList>
            <person name="Rachmania M.K."/>
            <person name="Ningsih F."/>
            <person name="Sakai Y."/>
            <person name="Yabe S."/>
            <person name="Yokota A."/>
            <person name="Sjamsuridzal W."/>
        </authorList>
    </citation>
    <scope>NUCLEOTIDE SEQUENCE [LARGE SCALE GENOMIC DNA]</scope>
    <source>
        <strain evidence="5 6">S3.2.2.5</strain>
    </source>
</reference>
<dbReference type="InterPro" id="IPR036388">
    <property type="entry name" value="WH-like_DNA-bd_sf"/>
</dbReference>
<evidence type="ECO:0000256" key="3">
    <source>
        <dbReference type="ARBA" id="ARBA00023163"/>
    </source>
</evidence>
<dbReference type="PROSITE" id="PS50995">
    <property type="entry name" value="HTH_MARR_2"/>
    <property type="match status" value="1"/>
</dbReference>
<dbReference type="PANTHER" id="PTHR42756:SF1">
    <property type="entry name" value="TRANSCRIPTIONAL REPRESSOR OF EMRAB OPERON"/>
    <property type="match status" value="1"/>
</dbReference>
<feature type="domain" description="HTH marR-type" evidence="4">
    <location>
        <begin position="4"/>
        <end position="133"/>
    </location>
</feature>
<gene>
    <name evidence="5" type="ORF">KDH_19340</name>
</gene>
<dbReference type="SMART" id="SM00347">
    <property type="entry name" value="HTH_MARR"/>
    <property type="match status" value="1"/>
</dbReference>
<evidence type="ECO:0000256" key="1">
    <source>
        <dbReference type="ARBA" id="ARBA00023015"/>
    </source>
</evidence>
<name>A0ABQ6FP74_9CHLR</name>
<proteinExistence type="predicted"/>
<evidence type="ECO:0000313" key="6">
    <source>
        <dbReference type="Proteomes" id="UP001344906"/>
    </source>
</evidence>
<evidence type="ECO:0000313" key="5">
    <source>
        <dbReference type="EMBL" id="GLV55087.1"/>
    </source>
</evidence>
<keyword evidence="3" id="KW-0804">Transcription</keyword>
<dbReference type="SUPFAM" id="SSF46785">
    <property type="entry name" value="Winged helix' DNA-binding domain"/>
    <property type="match status" value="1"/>
</dbReference>
<comment type="caution">
    <text evidence="5">The sequence shown here is derived from an EMBL/GenBank/DDBJ whole genome shotgun (WGS) entry which is preliminary data.</text>
</comment>
<dbReference type="RefSeq" id="WP_338249117.1">
    <property type="nucleotide sequence ID" value="NZ_BSRI01000001.1"/>
</dbReference>
<dbReference type="Proteomes" id="UP001344906">
    <property type="component" value="Unassembled WGS sequence"/>
</dbReference>
<keyword evidence="2" id="KW-0238">DNA-binding</keyword>
<keyword evidence="6" id="KW-1185">Reference proteome</keyword>
<dbReference type="PRINTS" id="PR00598">
    <property type="entry name" value="HTHMARR"/>
</dbReference>
<dbReference type="PANTHER" id="PTHR42756">
    <property type="entry name" value="TRANSCRIPTIONAL REGULATOR, MARR"/>
    <property type="match status" value="1"/>
</dbReference>
<dbReference type="EMBL" id="BSRI01000001">
    <property type="protein sequence ID" value="GLV55087.1"/>
    <property type="molecule type" value="Genomic_DNA"/>
</dbReference>
<evidence type="ECO:0000259" key="4">
    <source>
        <dbReference type="PROSITE" id="PS50995"/>
    </source>
</evidence>
<organism evidence="5 6">
    <name type="scientific">Dictyobacter halimunensis</name>
    <dbReference type="NCBI Taxonomy" id="3026934"/>
    <lineage>
        <taxon>Bacteria</taxon>
        <taxon>Bacillati</taxon>
        <taxon>Chloroflexota</taxon>
        <taxon>Ktedonobacteria</taxon>
        <taxon>Ktedonobacterales</taxon>
        <taxon>Dictyobacteraceae</taxon>
        <taxon>Dictyobacter</taxon>
    </lineage>
</organism>
<evidence type="ECO:0000256" key="2">
    <source>
        <dbReference type="ARBA" id="ARBA00023125"/>
    </source>
</evidence>
<keyword evidence="1" id="KW-0805">Transcription regulation</keyword>
<accession>A0ABQ6FP74</accession>
<dbReference type="InterPro" id="IPR000835">
    <property type="entry name" value="HTH_MarR-typ"/>
</dbReference>
<dbReference type="InterPro" id="IPR036390">
    <property type="entry name" value="WH_DNA-bd_sf"/>
</dbReference>
<dbReference type="Gene3D" id="1.10.10.10">
    <property type="entry name" value="Winged helix-like DNA-binding domain superfamily/Winged helix DNA-binding domain"/>
    <property type="match status" value="1"/>
</dbReference>